<dbReference type="Proteomes" id="UP000803884">
    <property type="component" value="Unassembled WGS sequence"/>
</dbReference>
<feature type="compositionally biased region" description="Acidic residues" evidence="2">
    <location>
        <begin position="187"/>
        <end position="199"/>
    </location>
</feature>
<reference evidence="3 4" key="1">
    <citation type="journal article" date="2020" name="Microbiol. Resour. Announc.">
        <title>Draft Genome Sequence of a Cladosporium Species Isolated from the Mesophotic Ascidian Didemnum maculosum.</title>
        <authorList>
            <person name="Gioti A."/>
            <person name="Siaperas R."/>
            <person name="Nikolaivits E."/>
            <person name="Le Goff G."/>
            <person name="Ouazzani J."/>
            <person name="Kotoulas G."/>
            <person name="Topakas E."/>
        </authorList>
    </citation>
    <scope>NUCLEOTIDE SEQUENCE [LARGE SCALE GENOMIC DNA]</scope>
    <source>
        <strain evidence="3 4">TM138-S3</strain>
    </source>
</reference>
<evidence type="ECO:0000313" key="4">
    <source>
        <dbReference type="Proteomes" id="UP000803884"/>
    </source>
</evidence>
<feature type="compositionally biased region" description="Basic and acidic residues" evidence="2">
    <location>
        <begin position="254"/>
        <end position="264"/>
    </location>
</feature>
<dbReference type="AlphaFoldDB" id="A0AB34KDH4"/>
<comment type="similarity">
    <text evidence="1">Belongs to the IST1 family.</text>
</comment>
<organism evidence="3 4">
    <name type="scientific">Cladosporium halotolerans</name>
    <dbReference type="NCBI Taxonomy" id="1052096"/>
    <lineage>
        <taxon>Eukaryota</taxon>
        <taxon>Fungi</taxon>
        <taxon>Dikarya</taxon>
        <taxon>Ascomycota</taxon>
        <taxon>Pezizomycotina</taxon>
        <taxon>Dothideomycetes</taxon>
        <taxon>Dothideomycetidae</taxon>
        <taxon>Cladosporiales</taxon>
        <taxon>Cladosporiaceae</taxon>
        <taxon>Cladosporium</taxon>
    </lineage>
</organism>
<dbReference type="EMBL" id="JAAQHG020000077">
    <property type="protein sequence ID" value="KAL1582032.1"/>
    <property type="molecule type" value="Genomic_DNA"/>
</dbReference>
<sequence>MAPSSTLVNKIKVQLKLSISRLRMVQQKDTALAKQQRRAMAQLLEQGKEESARIRVENIIRSDMNTELLEILELYCELLSARAGLLEAKECDPGLEEAVKSIIYAAPRVEGVKELGIVRQLLAEKYGKEFTLEAVENTDNKISQRVLDRTKVEPPPKDLVEAYLSAIADAYGIDWPPGTFAKRQADAEGEEEDDEDDGEGGAKERPLEAPLAAEDLSKATPPRDFGPKSPVSVMPPSPSTDNVRPKVSGAPDLKPPKKMQDAGKKAGAGKQDGPGGKIPDVDELAKRFAQLKR</sequence>
<gene>
    <name evidence="3" type="ORF">WHR41_09240</name>
</gene>
<dbReference type="InterPro" id="IPR005061">
    <property type="entry name" value="Ist1"/>
</dbReference>
<comment type="caution">
    <text evidence="3">The sequence shown here is derived from an EMBL/GenBank/DDBJ whole genome shotgun (WGS) entry which is preliminary data.</text>
</comment>
<dbReference type="GO" id="GO:0015031">
    <property type="term" value="P:protein transport"/>
    <property type="evidence" value="ECO:0007669"/>
    <property type="project" value="InterPro"/>
</dbReference>
<dbReference type="PANTHER" id="PTHR12161">
    <property type="entry name" value="IST1 FAMILY MEMBER"/>
    <property type="match status" value="1"/>
</dbReference>
<dbReference type="Pfam" id="PF03398">
    <property type="entry name" value="Ist1"/>
    <property type="match status" value="1"/>
</dbReference>
<dbReference type="Gene3D" id="1.20.1260.60">
    <property type="entry name" value="Vacuolar protein sorting-associated protein Ist1"/>
    <property type="match status" value="1"/>
</dbReference>
<dbReference type="RefSeq" id="XP_069225139.1">
    <property type="nucleotide sequence ID" value="XM_069377844.1"/>
</dbReference>
<evidence type="ECO:0000313" key="3">
    <source>
        <dbReference type="EMBL" id="KAL1582032.1"/>
    </source>
</evidence>
<dbReference type="GeneID" id="96010682"/>
<keyword evidence="4" id="KW-1185">Reference proteome</keyword>
<dbReference type="PANTHER" id="PTHR12161:SF5">
    <property type="entry name" value="IST1 HOMOLOG"/>
    <property type="match status" value="1"/>
</dbReference>
<name>A0AB34KDH4_9PEZI</name>
<accession>A0AB34KDH4</accession>
<dbReference type="FunFam" id="1.20.1260.60:FF:000002">
    <property type="entry name" value="Vacuolar protein sorting-associated protein IST1"/>
    <property type="match status" value="1"/>
</dbReference>
<evidence type="ECO:0000256" key="1">
    <source>
        <dbReference type="ARBA" id="ARBA00005536"/>
    </source>
</evidence>
<proteinExistence type="inferred from homology"/>
<feature type="region of interest" description="Disordered" evidence="2">
    <location>
        <begin position="178"/>
        <end position="283"/>
    </location>
</feature>
<dbReference type="InterPro" id="IPR042277">
    <property type="entry name" value="IST1-like"/>
</dbReference>
<evidence type="ECO:0008006" key="5">
    <source>
        <dbReference type="Google" id="ProtNLM"/>
    </source>
</evidence>
<evidence type="ECO:0000256" key="2">
    <source>
        <dbReference type="SAM" id="MobiDB-lite"/>
    </source>
</evidence>
<protein>
    <recommendedName>
        <fullName evidence="5">DUF292-domain-containing protein</fullName>
    </recommendedName>
</protein>